<gene>
    <name evidence="3" type="ORF">H2LOC_014490</name>
</gene>
<dbReference type="Pfam" id="PF03413">
    <property type="entry name" value="PepSY"/>
    <property type="match status" value="1"/>
</dbReference>
<dbReference type="PANTHER" id="PTHR34219">
    <property type="entry name" value="IRON-REGULATED INNER MEMBRANE PROTEIN-RELATED"/>
    <property type="match status" value="1"/>
</dbReference>
<dbReference type="OrthoDB" id="7238323at2"/>
<evidence type="ECO:0000313" key="4">
    <source>
        <dbReference type="Proteomes" id="UP000309061"/>
    </source>
</evidence>
<keyword evidence="1" id="KW-0472">Membrane</keyword>
<feature type="transmembrane region" description="Helical" evidence="1">
    <location>
        <begin position="406"/>
        <end position="426"/>
    </location>
</feature>
<feature type="transmembrane region" description="Helical" evidence="1">
    <location>
        <begin position="211"/>
        <end position="232"/>
    </location>
</feature>
<name>A0A6B8KEU1_9HYPH</name>
<evidence type="ECO:0000313" key="3">
    <source>
        <dbReference type="EMBL" id="QGM46806.1"/>
    </source>
</evidence>
<dbReference type="InterPro" id="IPR005625">
    <property type="entry name" value="PepSY-ass_TM"/>
</dbReference>
<protein>
    <submittedName>
        <fullName evidence="3">PepSY domain-containing protein</fullName>
    </submittedName>
</protein>
<organism evidence="3 4">
    <name type="scientific">Methylocystis heyeri</name>
    <dbReference type="NCBI Taxonomy" id="391905"/>
    <lineage>
        <taxon>Bacteria</taxon>
        <taxon>Pseudomonadati</taxon>
        <taxon>Pseudomonadota</taxon>
        <taxon>Alphaproteobacteria</taxon>
        <taxon>Hyphomicrobiales</taxon>
        <taxon>Methylocystaceae</taxon>
        <taxon>Methylocystis</taxon>
    </lineage>
</organism>
<feature type="transmembrane region" description="Helical" evidence="1">
    <location>
        <begin position="253"/>
        <end position="278"/>
    </location>
</feature>
<evidence type="ECO:0000259" key="2">
    <source>
        <dbReference type="Pfam" id="PF03413"/>
    </source>
</evidence>
<keyword evidence="1" id="KW-0812">Transmembrane</keyword>
<keyword evidence="4" id="KW-1185">Reference proteome</keyword>
<keyword evidence="1" id="KW-1133">Transmembrane helix</keyword>
<dbReference type="AlphaFoldDB" id="A0A6B8KEU1"/>
<sequence>MKRSISWRRRKMPTTFPEHTVAALAVATTEPLGRRAARKFWTWTHRWIGLIVGVYFVVAGLSGSLLAFWQDIDELLNPNLMRVSPPREDASYKSIDEILAAARAQFPDSVKVRTDTPVFVRLPRHRAGAVEIAYMTGLPSKDQLQEAKRTKDASKLDMGSIAGHSVFVDPYTALVKGERFGGWSLRPLTMPFVYMMMSLHCALLWEPFGRLTIAGVGLVLLISTIIGLCLWLPRNGSWGKAIRIKLGAKPERVVYDIHKALGVCFGVVLLVSIFSGMYMNFKPPWRALVSFFSPVRQLRTDFESEPANGRAPLTASAAVAIADGAFPDGWLQTLLLPRGPQGVYVIGKHLEGEINQASTSRMLVIDQYSGKIFARQDPREFSAGERFLDWQYPLHSGEAFGDAGRAFMAIFGLVPLTLYVTGFIRWRHKSRSRVLLGARETDVARK</sequence>
<reference evidence="3 4" key="1">
    <citation type="submission" date="2019-11" db="EMBL/GenBank/DDBJ databases">
        <title>The genome sequence of Methylocystis heyeri.</title>
        <authorList>
            <person name="Oshkin I.Y."/>
            <person name="Miroshnikov K."/>
            <person name="Dedysh S.N."/>
        </authorList>
    </citation>
    <scope>NUCLEOTIDE SEQUENCE [LARGE SCALE GENOMIC DNA]</scope>
    <source>
        <strain evidence="3 4">H2</strain>
    </source>
</reference>
<feature type="transmembrane region" description="Helical" evidence="1">
    <location>
        <begin position="46"/>
        <end position="69"/>
    </location>
</feature>
<dbReference type="PANTHER" id="PTHR34219:SF3">
    <property type="entry name" value="BLL7967 PROTEIN"/>
    <property type="match status" value="1"/>
</dbReference>
<feature type="domain" description="PepSY" evidence="2">
    <location>
        <begin position="312"/>
        <end position="373"/>
    </location>
</feature>
<dbReference type="Proteomes" id="UP000309061">
    <property type="component" value="Chromosome"/>
</dbReference>
<dbReference type="KEGG" id="mhey:H2LOC_014490"/>
<dbReference type="InterPro" id="IPR025711">
    <property type="entry name" value="PepSY"/>
</dbReference>
<evidence type="ECO:0000256" key="1">
    <source>
        <dbReference type="SAM" id="Phobius"/>
    </source>
</evidence>
<accession>A0A6B8KEU1</accession>
<proteinExistence type="predicted"/>
<dbReference type="EMBL" id="CP046052">
    <property type="protein sequence ID" value="QGM46806.1"/>
    <property type="molecule type" value="Genomic_DNA"/>
</dbReference>
<dbReference type="Pfam" id="PF03929">
    <property type="entry name" value="PepSY_TM"/>
    <property type="match status" value="1"/>
</dbReference>